<dbReference type="InterPro" id="IPR051198">
    <property type="entry name" value="BchE-like"/>
</dbReference>
<keyword evidence="8" id="KW-1185">Reference proteome</keyword>
<evidence type="ECO:0000256" key="3">
    <source>
        <dbReference type="ARBA" id="ARBA00022723"/>
    </source>
</evidence>
<dbReference type="SFLD" id="SFLDF00303">
    <property type="entry name" value="hopanoid_C2-methyltransferase"/>
    <property type="match status" value="1"/>
</dbReference>
<dbReference type="InterPro" id="IPR006158">
    <property type="entry name" value="Cobalamin-bd"/>
</dbReference>
<keyword evidence="4" id="KW-0408">Iron</keyword>
<dbReference type="InterPro" id="IPR006638">
    <property type="entry name" value="Elp3/MiaA/NifB-like_rSAM"/>
</dbReference>
<evidence type="ECO:0000259" key="6">
    <source>
        <dbReference type="PROSITE" id="PS51918"/>
    </source>
</evidence>
<keyword evidence="5" id="KW-0411">Iron-sulfur</keyword>
<proteinExistence type="predicted"/>
<keyword evidence="3" id="KW-0479">Metal-binding</keyword>
<dbReference type="Pfam" id="PF02310">
    <property type="entry name" value="B12-binding"/>
    <property type="match status" value="1"/>
</dbReference>
<reference evidence="7 8" key="1">
    <citation type="submission" date="2016-11" db="EMBL/GenBank/DDBJ databases">
        <authorList>
            <person name="Jaros S."/>
            <person name="Januszkiewicz K."/>
            <person name="Wedrychowicz H."/>
        </authorList>
    </citation>
    <scope>NUCLEOTIDE SEQUENCE [LARGE SCALE GENOMIC DNA]</scope>
    <source>
        <strain evidence="7 8">DSM 10068</strain>
    </source>
</reference>
<evidence type="ECO:0000256" key="5">
    <source>
        <dbReference type="ARBA" id="ARBA00023014"/>
    </source>
</evidence>
<dbReference type="AlphaFoldDB" id="A0A1M5ZIF9"/>
<gene>
    <name evidence="7" type="ORF">SAMN02745823_03781</name>
</gene>
<feature type="domain" description="Radical SAM core" evidence="6">
    <location>
        <begin position="161"/>
        <end position="411"/>
    </location>
</feature>
<dbReference type="Pfam" id="PF04055">
    <property type="entry name" value="Radical_SAM"/>
    <property type="match status" value="1"/>
</dbReference>
<dbReference type="SFLD" id="SFLDS00029">
    <property type="entry name" value="Radical_SAM"/>
    <property type="match status" value="1"/>
</dbReference>
<protein>
    <submittedName>
        <fullName evidence="7">Radical SAM superfamily enzyme YgiQ, UPF0313 family</fullName>
    </submittedName>
</protein>
<dbReference type="EMBL" id="FQXV01000022">
    <property type="protein sequence ID" value="SHI23899.1"/>
    <property type="molecule type" value="Genomic_DNA"/>
</dbReference>
<name>A0A1M5ZIF9_9FIRM</name>
<dbReference type="Gene3D" id="3.80.30.20">
    <property type="entry name" value="tm_1862 like domain"/>
    <property type="match status" value="1"/>
</dbReference>
<dbReference type="InterPro" id="IPR007197">
    <property type="entry name" value="rSAM"/>
</dbReference>
<dbReference type="InterPro" id="IPR034530">
    <property type="entry name" value="HpnP-like"/>
</dbReference>
<dbReference type="SFLD" id="SFLDG01123">
    <property type="entry name" value="methyltransferase_(Class_B)"/>
    <property type="match status" value="1"/>
</dbReference>
<sequence>MTMKILLVYPKIPVTYWGFQHALKFISKKAAFPPLGLITIAAMIPDSVDKKLIDLNVEKLTDRDIQWADYVFISAMVIQKPSVREILDRCQRLGVKTVGGGPLFTAERDAYGDVDHLVLNEGEITMTEFLADLRQGTPRRVYETDAWADISRTPVPQWSLLKLKSYSSLNIQYSRGCPFNCDFCDITTLFGRAPRTKTADQVLQELDAIYNTGWRGELFFVDDNFIGNKKKLLDDVLPAIIGWMERRDHPFCFMTEVSINLADDEELMKMMVKAGFNSVFIGIETPDDTCLTECQKTQNRNRDLISCVKRIQEYGIEVSGGFIVGFDNDSETIFNRMIKFIQDSGIVTAMVGLLNAPIGTKLYQRLQSEGRIEKSFTGNNTDFTMNFVPKMDRHVLENGYQQIVKTIYSPKYYYERVINFLAGYNPKKFAESFSLMNIVAFLRSIFRIGVFGRERKYYWKLLNWSLRNRPDTFPIAVRFSIYGFHFRKLYE</sequence>
<evidence type="ECO:0000256" key="1">
    <source>
        <dbReference type="ARBA" id="ARBA00001966"/>
    </source>
</evidence>
<accession>A0A1M5ZIF9</accession>
<dbReference type="GO" id="GO:0031419">
    <property type="term" value="F:cobalamin binding"/>
    <property type="evidence" value="ECO:0007669"/>
    <property type="project" value="InterPro"/>
</dbReference>
<dbReference type="PANTHER" id="PTHR43409">
    <property type="entry name" value="ANAEROBIC MAGNESIUM-PROTOPORPHYRIN IX MONOMETHYL ESTER CYCLASE-RELATED"/>
    <property type="match status" value="1"/>
</dbReference>
<dbReference type="STRING" id="1123282.SAMN02745823_03781"/>
<dbReference type="GO" id="GO:0046872">
    <property type="term" value="F:metal ion binding"/>
    <property type="evidence" value="ECO:0007669"/>
    <property type="project" value="UniProtKB-KW"/>
</dbReference>
<keyword evidence="2" id="KW-0949">S-adenosyl-L-methionine</keyword>
<dbReference type="SMART" id="SM00729">
    <property type="entry name" value="Elp3"/>
    <property type="match status" value="1"/>
</dbReference>
<evidence type="ECO:0000313" key="8">
    <source>
        <dbReference type="Proteomes" id="UP000183995"/>
    </source>
</evidence>
<dbReference type="Gene3D" id="3.40.50.280">
    <property type="entry name" value="Cobalamin-binding domain"/>
    <property type="match status" value="1"/>
</dbReference>
<dbReference type="GO" id="GO:0051536">
    <property type="term" value="F:iron-sulfur cluster binding"/>
    <property type="evidence" value="ECO:0007669"/>
    <property type="project" value="UniProtKB-KW"/>
</dbReference>
<dbReference type="InterPro" id="IPR025274">
    <property type="entry name" value="DUF4070"/>
</dbReference>
<dbReference type="InterPro" id="IPR023404">
    <property type="entry name" value="rSAM_horseshoe"/>
</dbReference>
<dbReference type="CDD" id="cd01335">
    <property type="entry name" value="Radical_SAM"/>
    <property type="match status" value="1"/>
</dbReference>
<evidence type="ECO:0000256" key="4">
    <source>
        <dbReference type="ARBA" id="ARBA00023004"/>
    </source>
</evidence>
<dbReference type="SUPFAM" id="SSF102114">
    <property type="entry name" value="Radical SAM enzymes"/>
    <property type="match status" value="1"/>
</dbReference>
<dbReference type="RefSeq" id="WP_423242354.1">
    <property type="nucleotide sequence ID" value="NZ_FQXV01000022.1"/>
</dbReference>
<dbReference type="InterPro" id="IPR034466">
    <property type="entry name" value="Methyltransferase_Class_B"/>
</dbReference>
<dbReference type="Proteomes" id="UP000183995">
    <property type="component" value="Unassembled WGS sequence"/>
</dbReference>
<dbReference type="PROSITE" id="PS51918">
    <property type="entry name" value="RADICAL_SAM"/>
    <property type="match status" value="1"/>
</dbReference>
<dbReference type="Pfam" id="PF13282">
    <property type="entry name" value="DUF4070"/>
    <property type="match status" value="1"/>
</dbReference>
<evidence type="ECO:0000256" key="2">
    <source>
        <dbReference type="ARBA" id="ARBA00022691"/>
    </source>
</evidence>
<comment type="cofactor">
    <cofactor evidence="1">
        <name>[4Fe-4S] cluster</name>
        <dbReference type="ChEBI" id="CHEBI:49883"/>
    </cofactor>
</comment>
<dbReference type="GO" id="GO:0003824">
    <property type="term" value="F:catalytic activity"/>
    <property type="evidence" value="ECO:0007669"/>
    <property type="project" value="InterPro"/>
</dbReference>
<dbReference type="PANTHER" id="PTHR43409:SF3">
    <property type="entry name" value="HYPOTHETICAL METHYLTRANSFERASE"/>
    <property type="match status" value="1"/>
</dbReference>
<evidence type="ECO:0000313" key="7">
    <source>
        <dbReference type="EMBL" id="SHI23899.1"/>
    </source>
</evidence>
<organism evidence="7 8">
    <name type="scientific">Sporobacter termitidis DSM 10068</name>
    <dbReference type="NCBI Taxonomy" id="1123282"/>
    <lineage>
        <taxon>Bacteria</taxon>
        <taxon>Bacillati</taxon>
        <taxon>Bacillota</taxon>
        <taxon>Clostridia</taxon>
        <taxon>Eubacteriales</taxon>
        <taxon>Oscillospiraceae</taxon>
        <taxon>Sporobacter</taxon>
    </lineage>
</organism>
<dbReference type="InterPro" id="IPR058240">
    <property type="entry name" value="rSAM_sf"/>
</dbReference>
<dbReference type="SFLD" id="SFLDG01082">
    <property type="entry name" value="B12-binding_domain_containing"/>
    <property type="match status" value="1"/>
</dbReference>
<dbReference type="GO" id="GO:0005829">
    <property type="term" value="C:cytosol"/>
    <property type="evidence" value="ECO:0007669"/>
    <property type="project" value="TreeGrafter"/>
</dbReference>